<feature type="transmembrane region" description="Helical" evidence="6">
    <location>
        <begin position="32"/>
        <end position="57"/>
    </location>
</feature>
<evidence type="ECO:0000313" key="8">
    <source>
        <dbReference type="Proteomes" id="UP000742786"/>
    </source>
</evidence>
<evidence type="ECO:0000256" key="4">
    <source>
        <dbReference type="ARBA" id="ARBA00022989"/>
    </source>
</evidence>
<evidence type="ECO:0000256" key="5">
    <source>
        <dbReference type="ARBA" id="ARBA00023136"/>
    </source>
</evidence>
<reference evidence="7" key="1">
    <citation type="submission" date="2021-04" db="EMBL/GenBank/DDBJ databases">
        <authorList>
            <person name="Hornung B."/>
        </authorList>
    </citation>
    <scope>NUCLEOTIDE SEQUENCE</scope>
    <source>
        <strain evidence="7">G5G6</strain>
    </source>
</reference>
<comment type="subcellular location">
    <subcellularLocation>
        <location evidence="1">Cell membrane</location>
        <topology evidence="1">Multi-pass membrane protein</topology>
    </subcellularLocation>
</comment>
<keyword evidence="2" id="KW-1003">Cell membrane</keyword>
<feature type="transmembrane region" description="Helical" evidence="6">
    <location>
        <begin position="98"/>
        <end position="118"/>
    </location>
</feature>
<evidence type="ECO:0000256" key="3">
    <source>
        <dbReference type="ARBA" id="ARBA00022692"/>
    </source>
</evidence>
<evidence type="ECO:0000313" key="7">
    <source>
        <dbReference type="EMBL" id="CAG4884284.1"/>
    </source>
</evidence>
<keyword evidence="7" id="KW-0378">Hydrolase</keyword>
<accession>A0A916J403</accession>
<keyword evidence="4 6" id="KW-1133">Transmembrane helix</keyword>
<dbReference type="Pfam" id="PF03631">
    <property type="entry name" value="Virul_fac_BrkB"/>
    <property type="match status" value="1"/>
</dbReference>
<keyword evidence="8" id="KW-1185">Reference proteome</keyword>
<dbReference type="PIRSF" id="PIRSF035875">
    <property type="entry name" value="RNase_BN"/>
    <property type="match status" value="1"/>
</dbReference>
<evidence type="ECO:0000256" key="2">
    <source>
        <dbReference type="ARBA" id="ARBA00022475"/>
    </source>
</evidence>
<dbReference type="EC" id="3.1.-.-" evidence="7"/>
<evidence type="ECO:0000256" key="6">
    <source>
        <dbReference type="SAM" id="Phobius"/>
    </source>
</evidence>
<dbReference type="PANTHER" id="PTHR30213:SF0">
    <property type="entry name" value="UPF0761 MEMBRANE PROTEIN YIHY"/>
    <property type="match status" value="1"/>
</dbReference>
<dbReference type="AlphaFoldDB" id="A0A916J403"/>
<gene>
    <name evidence="7" type="ORF">GTOL_12167</name>
</gene>
<feature type="transmembrane region" description="Helical" evidence="6">
    <location>
        <begin position="248"/>
        <end position="273"/>
    </location>
</feature>
<comment type="caution">
    <text evidence="7">The sequence shown here is derived from an EMBL/GenBank/DDBJ whole genome shotgun (WGS) entry which is preliminary data.</text>
</comment>
<dbReference type="RefSeq" id="WP_220636148.1">
    <property type="nucleotide sequence ID" value="NZ_CAJQUM010000001.1"/>
</dbReference>
<dbReference type="GO" id="GO:0016787">
    <property type="term" value="F:hydrolase activity"/>
    <property type="evidence" value="ECO:0007669"/>
    <property type="project" value="UniProtKB-KW"/>
</dbReference>
<organism evidence="7 8">
    <name type="scientific">Georgfuchsia toluolica</name>
    <dbReference type="NCBI Taxonomy" id="424218"/>
    <lineage>
        <taxon>Bacteria</taxon>
        <taxon>Pseudomonadati</taxon>
        <taxon>Pseudomonadota</taxon>
        <taxon>Betaproteobacteria</taxon>
        <taxon>Nitrosomonadales</taxon>
        <taxon>Sterolibacteriaceae</taxon>
        <taxon>Georgfuchsia</taxon>
    </lineage>
</organism>
<dbReference type="GO" id="GO:0005886">
    <property type="term" value="C:plasma membrane"/>
    <property type="evidence" value="ECO:0007669"/>
    <property type="project" value="UniProtKB-SubCell"/>
</dbReference>
<feature type="transmembrane region" description="Helical" evidence="6">
    <location>
        <begin position="138"/>
        <end position="165"/>
    </location>
</feature>
<keyword evidence="5 6" id="KW-0472">Membrane</keyword>
<dbReference type="Proteomes" id="UP000742786">
    <property type="component" value="Unassembled WGS sequence"/>
</dbReference>
<keyword evidence="3 6" id="KW-0812">Transmembrane</keyword>
<name>A0A916J403_9PROT</name>
<dbReference type="InterPro" id="IPR017039">
    <property type="entry name" value="Virul_fac_BrkB"/>
</dbReference>
<dbReference type="PANTHER" id="PTHR30213">
    <property type="entry name" value="INNER MEMBRANE PROTEIN YHJD"/>
    <property type="match status" value="1"/>
</dbReference>
<evidence type="ECO:0000256" key="1">
    <source>
        <dbReference type="ARBA" id="ARBA00004651"/>
    </source>
</evidence>
<protein>
    <submittedName>
        <fullName evidence="7">Ribonuclease BN</fullName>
        <ecNumber evidence="7">3.1.-.-</ecNumber>
    </submittedName>
</protein>
<proteinExistence type="predicted"/>
<dbReference type="NCBIfam" id="TIGR00765">
    <property type="entry name" value="yihY_not_rbn"/>
    <property type="match status" value="1"/>
</dbReference>
<feature type="transmembrane region" description="Helical" evidence="6">
    <location>
        <begin position="219"/>
        <end position="242"/>
    </location>
</feature>
<sequence length="287" mass="31297">MHILSKAALHVLQHPFAFVWQVVKSFGRNQGLLLAGAVAYYALLSLVPLLILAVITLSQFVAPAELLGAMGHYLEWLVPSQSASLLLDVSSFLDKGTGIGAVLLVTMLFFSSLAFSALEQSMAVIFVHRKEVHQRHAFVSAVLPYCFVLALGISLLAVTLVFIALQTLAQEAIHFMGRDWSLSGLSGLMLYLLGLCAETLIFSAIYLAMPVGRTRFSHALIGGITATAIWEMIRHLFIWYLGHLSKVSIVYGSLTTAVIALFSMEIAAMLLLFGAQVIAEYELLGRE</sequence>
<feature type="transmembrane region" description="Helical" evidence="6">
    <location>
        <begin position="185"/>
        <end position="207"/>
    </location>
</feature>
<dbReference type="EMBL" id="CAJQUM010000001">
    <property type="protein sequence ID" value="CAG4884284.1"/>
    <property type="molecule type" value="Genomic_DNA"/>
</dbReference>